<keyword evidence="8" id="KW-0010">Activator</keyword>
<dbReference type="Pfam" id="PF10156">
    <property type="entry name" value="Med17"/>
    <property type="match status" value="1"/>
</dbReference>
<dbReference type="GO" id="GO:0006357">
    <property type="term" value="P:regulation of transcription by RNA polymerase II"/>
    <property type="evidence" value="ECO:0007669"/>
    <property type="project" value="InterPro"/>
</dbReference>
<evidence type="ECO:0000256" key="9">
    <source>
        <dbReference type="SAM" id="MobiDB-lite"/>
    </source>
</evidence>
<name>A0A286UMZ0_9AGAM</name>
<evidence type="ECO:0000256" key="5">
    <source>
        <dbReference type="ARBA" id="ARBA00023163"/>
    </source>
</evidence>
<dbReference type="GO" id="GO:0070847">
    <property type="term" value="C:core mediator complex"/>
    <property type="evidence" value="ECO:0007669"/>
    <property type="project" value="TreeGrafter"/>
</dbReference>
<comment type="similarity">
    <text evidence="2 8">Belongs to the Mediator complex subunit 17 family.</text>
</comment>
<evidence type="ECO:0000256" key="6">
    <source>
        <dbReference type="ARBA" id="ARBA00023242"/>
    </source>
</evidence>
<dbReference type="Proteomes" id="UP000217199">
    <property type="component" value="Unassembled WGS sequence"/>
</dbReference>
<keyword evidence="4 8" id="KW-0805">Transcription regulation</keyword>
<feature type="region of interest" description="Disordered" evidence="9">
    <location>
        <begin position="164"/>
        <end position="189"/>
    </location>
</feature>
<evidence type="ECO:0000256" key="7">
    <source>
        <dbReference type="ARBA" id="ARBA00032014"/>
    </source>
</evidence>
<protein>
    <recommendedName>
        <fullName evidence="3 8">Mediator of RNA polymerase II transcription subunit 17</fullName>
    </recommendedName>
    <alternativeName>
        <fullName evidence="7 8">Mediator complex subunit 17</fullName>
    </alternativeName>
</protein>
<comment type="subunit">
    <text evidence="8">Component of the Mediator complex.</text>
</comment>
<evidence type="ECO:0000256" key="2">
    <source>
        <dbReference type="ARBA" id="ARBA00005635"/>
    </source>
</evidence>
<accession>A0A286UMZ0</accession>
<evidence type="ECO:0000313" key="10">
    <source>
        <dbReference type="EMBL" id="PAV20825.1"/>
    </source>
</evidence>
<dbReference type="GO" id="GO:0003712">
    <property type="term" value="F:transcription coregulator activity"/>
    <property type="evidence" value="ECO:0007669"/>
    <property type="project" value="InterPro"/>
</dbReference>
<dbReference type="STRING" id="2282107.A0A286UMZ0"/>
<dbReference type="GO" id="GO:0016592">
    <property type="term" value="C:mediator complex"/>
    <property type="evidence" value="ECO:0007669"/>
    <property type="project" value="InterPro"/>
</dbReference>
<comment type="subcellular location">
    <subcellularLocation>
        <location evidence="1 8">Nucleus</location>
    </subcellularLocation>
</comment>
<evidence type="ECO:0000256" key="4">
    <source>
        <dbReference type="ARBA" id="ARBA00023015"/>
    </source>
</evidence>
<proteinExistence type="inferred from homology"/>
<dbReference type="AlphaFoldDB" id="A0A286UMZ0"/>
<evidence type="ECO:0000313" key="11">
    <source>
        <dbReference type="Proteomes" id="UP000217199"/>
    </source>
</evidence>
<dbReference type="PANTHER" id="PTHR13114">
    <property type="entry name" value="MEDIATOR OF RNA POLYMERASE II TRANSCRIPTION SUBUNIT 17"/>
    <property type="match status" value="1"/>
</dbReference>
<feature type="compositionally biased region" description="Polar residues" evidence="9">
    <location>
        <begin position="164"/>
        <end position="174"/>
    </location>
</feature>
<evidence type="ECO:0000256" key="1">
    <source>
        <dbReference type="ARBA" id="ARBA00004123"/>
    </source>
</evidence>
<dbReference type="PANTHER" id="PTHR13114:SF7">
    <property type="entry name" value="MEDIATOR OF RNA POLYMERASE II TRANSCRIPTION SUBUNIT 17"/>
    <property type="match status" value="1"/>
</dbReference>
<dbReference type="InterPro" id="IPR019313">
    <property type="entry name" value="Mediator_Med17"/>
</dbReference>
<dbReference type="OrthoDB" id="10251234at2759"/>
<keyword evidence="11" id="KW-1185">Reference proteome</keyword>
<evidence type="ECO:0000256" key="8">
    <source>
        <dbReference type="RuleBase" id="RU364140"/>
    </source>
</evidence>
<sequence>MDDEQLPTTDWKELKLSLERPYKNDEGNKIQPLLDIVNGQFVFEPPEEWDAKLGDRFNRIFAERGIDFFDLDSATRYKVSDDDTSPPNEETDDKQVNNELTTDGDVQDQEPKPMTPEMLFKMRMELLPRLHVALGEMTQARDLLSLLLSASGPTAPISITTALTGQSEPTSSALPPSLDPGSLTASTVTPQPPILSLQAFNTQLVTGGKDDALRKASDVLQAAADSIDRSTSRAESYWMDALHLRRANWGLVPAPLPPGSSTGKGADKTSRDFLVSYSLESSPPYVRQSGIAHMPFYTTLSSEDGPLVFPFRNKTRLRVSLIRRNNESITTTCHSHIRIYPTDTLNGALKDAQKESVDREIFSELVKEAGLLPTASTRVSERLIVIDASQNVEVRFELIDQDLIETSNASAGSSSDISGNALCDLIASTLPLLLLRQHTYLKSLRLGTLSRTTRPIPPRILQPIIDLLQYQVFLQRVRKELVDATSRLNVAGVRAKLRFEGVCETGQMIVESLKEGKEKLNGEAILGIDERHNLRLTFNSPSTLMVHLPHATMAIVSIQQLNQLLMDETKRTLHARICEIGVDICGTLKGTWFVDEIMNRAVGRWEGCALNFEIKCLNNRTLDCHANQILRAQVPAAVPPISSSSFPQTIPLNTSSVPVARPTSTSLHYSSRTDKSLGLFDWIKMVVDETLSKS</sequence>
<gene>
    <name evidence="8" type="primary">MED17</name>
    <name evidence="10" type="ORF">PNOK_0345200</name>
</gene>
<reference evidence="10 11" key="1">
    <citation type="journal article" date="2017" name="Mol. Ecol.">
        <title>Comparative and population genomic landscape of Phellinus noxius: A hypervariable fungus causing root rot in trees.</title>
        <authorList>
            <person name="Chung C.L."/>
            <person name="Lee T.J."/>
            <person name="Akiba M."/>
            <person name="Lee H.H."/>
            <person name="Kuo T.H."/>
            <person name="Liu D."/>
            <person name="Ke H.M."/>
            <person name="Yokoi T."/>
            <person name="Roa M.B."/>
            <person name="Lu M.J."/>
            <person name="Chang Y.Y."/>
            <person name="Ann P.J."/>
            <person name="Tsai J.N."/>
            <person name="Chen C.Y."/>
            <person name="Tzean S.S."/>
            <person name="Ota Y."/>
            <person name="Hattori T."/>
            <person name="Sahashi N."/>
            <person name="Liou R.F."/>
            <person name="Kikuchi T."/>
            <person name="Tsai I.J."/>
        </authorList>
    </citation>
    <scope>NUCLEOTIDE SEQUENCE [LARGE SCALE GENOMIC DNA]</scope>
    <source>
        <strain evidence="10 11">FFPRI411160</strain>
    </source>
</reference>
<feature type="region of interest" description="Disordered" evidence="9">
    <location>
        <begin position="77"/>
        <end position="113"/>
    </location>
</feature>
<evidence type="ECO:0000256" key="3">
    <source>
        <dbReference type="ARBA" id="ARBA00019610"/>
    </source>
</evidence>
<comment type="function">
    <text evidence="8">Component of the Mediator complex, a coactivator involved in the regulated transcription of nearly all RNA polymerase II-dependent genes. Mediator functions as a bridge to convey information from gene-specific regulatory proteins to the basal RNA polymerase II transcription machinery. Mediator is recruited to promoters by direct interactions with regulatory proteins and serves as a scaffold for the assembly of a functional preinitiation complex with RNA polymerase II and the general transcription factors.</text>
</comment>
<keyword evidence="6 8" id="KW-0539">Nucleus</keyword>
<organism evidence="10 11">
    <name type="scientific">Pyrrhoderma noxium</name>
    <dbReference type="NCBI Taxonomy" id="2282107"/>
    <lineage>
        <taxon>Eukaryota</taxon>
        <taxon>Fungi</taxon>
        <taxon>Dikarya</taxon>
        <taxon>Basidiomycota</taxon>
        <taxon>Agaricomycotina</taxon>
        <taxon>Agaricomycetes</taxon>
        <taxon>Hymenochaetales</taxon>
        <taxon>Hymenochaetaceae</taxon>
        <taxon>Pyrrhoderma</taxon>
    </lineage>
</organism>
<keyword evidence="5 8" id="KW-0804">Transcription</keyword>
<dbReference type="InParanoid" id="A0A286UMZ0"/>
<comment type="caution">
    <text evidence="10">The sequence shown here is derived from an EMBL/GenBank/DDBJ whole genome shotgun (WGS) entry which is preliminary data.</text>
</comment>
<dbReference type="EMBL" id="NBII01000003">
    <property type="protein sequence ID" value="PAV20825.1"/>
    <property type="molecule type" value="Genomic_DNA"/>
</dbReference>